<dbReference type="InterPro" id="IPR036866">
    <property type="entry name" value="RibonucZ/Hydroxyglut_hydro"/>
</dbReference>
<dbReference type="EMBL" id="JBEXAE010000001">
    <property type="protein sequence ID" value="MET6989046.1"/>
    <property type="molecule type" value="Genomic_DNA"/>
</dbReference>
<dbReference type="SUPFAM" id="SSF56281">
    <property type="entry name" value="Metallo-hydrolase/oxidoreductase"/>
    <property type="match status" value="1"/>
</dbReference>
<dbReference type="PANTHER" id="PTHR42951:SF4">
    <property type="entry name" value="ACYL-COENZYME A THIOESTERASE MBLAC2"/>
    <property type="match status" value="1"/>
</dbReference>
<protein>
    <submittedName>
        <fullName evidence="4">MBL fold metallo-hydrolase</fullName>
    </submittedName>
</protein>
<gene>
    <name evidence="4" type="ORF">ABXZ36_00110</name>
</gene>
<comment type="caution">
    <text evidence="4">The sequence shown here is derived from an EMBL/GenBank/DDBJ whole genome shotgun (WGS) entry which is preliminary data.</text>
</comment>
<evidence type="ECO:0000313" key="5">
    <source>
        <dbReference type="Proteomes" id="UP001549799"/>
    </source>
</evidence>
<evidence type="ECO:0000256" key="2">
    <source>
        <dbReference type="SAM" id="SignalP"/>
    </source>
</evidence>
<sequence length="291" mass="32646">MKKNNILLPLILALSALPLGAQEKENTVTVDTLSQRIFMLTGKGGNVGIFVGESKAYMIDNQYDYMSDALKKTINGLTNKPIAYLFNTHMHGDHTGGNSNFNSEATTIVAHDNVRKRLKDQIKVELKNNPILPEITFSEDLNLFDGEETIMVFHVHNAHTDGDAMVYFLKDNVLHMGDTYFALRYPFIDLSSGGSVEGYINAHKKALLLIDETTQIIPGHGRPSNKKELEAYVLMLENLKTKVIREIKKGKSLEEVKNNNELTSDYDAVHGGGFIKPEVIRETFYRSLSKK</sequence>
<reference evidence="4 5" key="1">
    <citation type="submission" date="2024-07" db="EMBL/GenBank/DDBJ databases">
        <title>The genome sequence of type strain Sediminicola arcticus GDMCC 1.2805.</title>
        <authorList>
            <person name="Liu Y."/>
        </authorList>
    </citation>
    <scope>NUCLEOTIDE SEQUENCE [LARGE SCALE GENOMIC DNA]</scope>
    <source>
        <strain evidence="4 5">GDMCC 1.2805</strain>
    </source>
</reference>
<keyword evidence="5" id="KW-1185">Reference proteome</keyword>
<accession>A0ABV2SPG1</accession>
<evidence type="ECO:0000256" key="1">
    <source>
        <dbReference type="ARBA" id="ARBA00005250"/>
    </source>
</evidence>
<dbReference type="Gene3D" id="3.60.15.10">
    <property type="entry name" value="Ribonuclease Z/Hydroxyacylglutathione hydrolase-like"/>
    <property type="match status" value="1"/>
</dbReference>
<dbReference type="CDD" id="cd16282">
    <property type="entry name" value="metallo-hydrolase-like_MBL-fold"/>
    <property type="match status" value="1"/>
</dbReference>
<dbReference type="RefSeq" id="WP_354613416.1">
    <property type="nucleotide sequence ID" value="NZ_JBEXAE010000001.1"/>
</dbReference>
<dbReference type="Pfam" id="PF00753">
    <property type="entry name" value="Lactamase_B"/>
    <property type="match status" value="1"/>
</dbReference>
<evidence type="ECO:0000259" key="3">
    <source>
        <dbReference type="SMART" id="SM00849"/>
    </source>
</evidence>
<keyword evidence="2" id="KW-0732">Signal</keyword>
<organism evidence="4 5">
    <name type="scientific">Sediminicola arcticus</name>
    <dbReference type="NCBI Taxonomy" id="1574308"/>
    <lineage>
        <taxon>Bacteria</taxon>
        <taxon>Pseudomonadati</taxon>
        <taxon>Bacteroidota</taxon>
        <taxon>Flavobacteriia</taxon>
        <taxon>Flavobacteriales</taxon>
        <taxon>Flavobacteriaceae</taxon>
        <taxon>Sediminicola</taxon>
    </lineage>
</organism>
<dbReference type="InterPro" id="IPR050855">
    <property type="entry name" value="NDM-1-like"/>
</dbReference>
<dbReference type="SMART" id="SM00849">
    <property type="entry name" value="Lactamase_B"/>
    <property type="match status" value="1"/>
</dbReference>
<proteinExistence type="inferred from homology"/>
<dbReference type="PANTHER" id="PTHR42951">
    <property type="entry name" value="METALLO-BETA-LACTAMASE DOMAIN-CONTAINING"/>
    <property type="match status" value="1"/>
</dbReference>
<dbReference type="Proteomes" id="UP001549799">
    <property type="component" value="Unassembled WGS sequence"/>
</dbReference>
<name>A0ABV2SPG1_9FLAO</name>
<evidence type="ECO:0000313" key="4">
    <source>
        <dbReference type="EMBL" id="MET6989046.1"/>
    </source>
</evidence>
<dbReference type="InterPro" id="IPR001279">
    <property type="entry name" value="Metallo-B-lactamas"/>
</dbReference>
<feature type="chain" id="PRO_5047261922" evidence="2">
    <location>
        <begin position="22"/>
        <end position="291"/>
    </location>
</feature>
<feature type="signal peptide" evidence="2">
    <location>
        <begin position="1"/>
        <end position="21"/>
    </location>
</feature>
<comment type="similarity">
    <text evidence="1">Belongs to the metallo-beta-lactamase superfamily. Class-B beta-lactamase family.</text>
</comment>
<feature type="domain" description="Metallo-beta-lactamase" evidence="3">
    <location>
        <begin position="44"/>
        <end position="220"/>
    </location>
</feature>